<dbReference type="InterPro" id="IPR020845">
    <property type="entry name" value="AMP-binding_CS"/>
</dbReference>
<keyword evidence="3" id="KW-0436">Ligase</keyword>
<dbReference type="Gene3D" id="3.30.300.30">
    <property type="match status" value="1"/>
</dbReference>
<name>A0A7L5AFL3_9MICO</name>
<keyword evidence="4" id="KW-1185">Reference proteome</keyword>
<dbReference type="GO" id="GO:0016877">
    <property type="term" value="F:ligase activity, forming carbon-sulfur bonds"/>
    <property type="evidence" value="ECO:0007669"/>
    <property type="project" value="UniProtKB-ARBA"/>
</dbReference>
<gene>
    <name evidence="3" type="ORF">BHD05_05950</name>
</gene>
<evidence type="ECO:0000313" key="3">
    <source>
        <dbReference type="EMBL" id="QHO69258.1"/>
    </source>
</evidence>
<feature type="domain" description="AMP-binding enzyme C-terminal" evidence="2">
    <location>
        <begin position="430"/>
        <end position="505"/>
    </location>
</feature>
<dbReference type="PANTHER" id="PTHR43767">
    <property type="entry name" value="LONG-CHAIN-FATTY-ACID--COA LIGASE"/>
    <property type="match status" value="1"/>
</dbReference>
<evidence type="ECO:0000259" key="1">
    <source>
        <dbReference type="Pfam" id="PF00501"/>
    </source>
</evidence>
<organism evidence="3 4">
    <name type="scientific">Marisediminicola antarctica</name>
    <dbReference type="NCBI Taxonomy" id="674079"/>
    <lineage>
        <taxon>Bacteria</taxon>
        <taxon>Bacillati</taxon>
        <taxon>Actinomycetota</taxon>
        <taxon>Actinomycetes</taxon>
        <taxon>Micrococcales</taxon>
        <taxon>Microbacteriaceae</taxon>
        <taxon>Marisediminicola</taxon>
    </lineage>
</organism>
<dbReference type="InterPro" id="IPR025110">
    <property type="entry name" value="AMP-bd_C"/>
</dbReference>
<dbReference type="PANTHER" id="PTHR43767:SF12">
    <property type="entry name" value="AMP-DEPENDENT SYNTHETASE AND LIGASE"/>
    <property type="match status" value="1"/>
</dbReference>
<dbReference type="AlphaFoldDB" id="A0A7L5AFL3"/>
<accession>A0A7L5AFL3</accession>
<dbReference type="CDD" id="cd05936">
    <property type="entry name" value="FC-FACS_FadD_like"/>
    <property type="match status" value="1"/>
</dbReference>
<dbReference type="InterPro" id="IPR045851">
    <property type="entry name" value="AMP-bd_C_sf"/>
</dbReference>
<dbReference type="Proteomes" id="UP000464507">
    <property type="component" value="Chromosome"/>
</dbReference>
<dbReference type="InterPro" id="IPR050237">
    <property type="entry name" value="ATP-dep_AMP-bd_enzyme"/>
</dbReference>
<reference evidence="3 4" key="1">
    <citation type="submission" date="2016-09" db="EMBL/GenBank/DDBJ databases">
        <title>Complete genome sequence of microbes from the polar regions.</title>
        <authorList>
            <person name="Liao L."/>
            <person name="Chen B."/>
        </authorList>
    </citation>
    <scope>NUCLEOTIDE SEQUENCE [LARGE SCALE GENOMIC DNA]</scope>
    <source>
        <strain evidence="3 4">ZS314</strain>
    </source>
</reference>
<evidence type="ECO:0000259" key="2">
    <source>
        <dbReference type="Pfam" id="PF13193"/>
    </source>
</evidence>
<sequence length="516" mass="55700">MSTGFATMSVAAILAESATRFPDSVAVVVGPQQTTYRDLWREAREYAGALKARGIGPGDPVAVLIPNVADFPRVYYAVLALGGIVVPIHALLKSEEIEYVLRDSGAKLIVCAAPLLGEGAKGAALAAVELVSVLIPDDKVDALPFTRLEDEARQATAIETYEPRHPFDTATILYTSGTTGRPKGAEGCHLALVEQVNVLLLSTFDLRPEDRVLGCLPLFHTFGQTCAMNATFRAGATIVMVPRFDGDTALGVMIEQQCTIFMGVPTMYIGLLDAASRNVERPPLRYAVSGGAAIPVAMIDKFREAFGADIFEGYGLTETSPVATFNHVGRVPRPGTVGQALWGVEIGIGNPELQESVELLPTGELGEVLIRGHNLMKGYLNRPEETAKAIVDGWFRTGDLGTLDDDGYLTIVDRTKDMILRNGYNVYPREVEEVLARHPDVANSAVFGISHETHGQEIMAAVMLRPGAQTSGQDLIDFTMEHIASYKYPRHIQIVEALPLGPSGKVLKRELVAQYG</sequence>
<dbReference type="InterPro" id="IPR042099">
    <property type="entry name" value="ANL_N_sf"/>
</dbReference>
<dbReference type="PROSITE" id="PS00455">
    <property type="entry name" value="AMP_BINDING"/>
    <property type="match status" value="1"/>
</dbReference>
<dbReference type="Pfam" id="PF13193">
    <property type="entry name" value="AMP-binding_C"/>
    <property type="match status" value="1"/>
</dbReference>
<dbReference type="Pfam" id="PF00501">
    <property type="entry name" value="AMP-binding"/>
    <property type="match status" value="1"/>
</dbReference>
<feature type="domain" description="AMP-dependent synthetase/ligase" evidence="1">
    <location>
        <begin position="15"/>
        <end position="380"/>
    </location>
</feature>
<proteinExistence type="predicted"/>
<dbReference type="RefSeq" id="WP_161885626.1">
    <property type="nucleotide sequence ID" value="NZ_CP017146.1"/>
</dbReference>
<evidence type="ECO:0000313" key="4">
    <source>
        <dbReference type="Proteomes" id="UP000464507"/>
    </source>
</evidence>
<dbReference type="InterPro" id="IPR000873">
    <property type="entry name" value="AMP-dep_synth/lig_dom"/>
</dbReference>
<dbReference type="OrthoDB" id="9803968at2"/>
<dbReference type="EMBL" id="CP017146">
    <property type="protein sequence ID" value="QHO69258.1"/>
    <property type="molecule type" value="Genomic_DNA"/>
</dbReference>
<protein>
    <submittedName>
        <fullName evidence="3">Long-chain fatty acid--CoA ligase</fullName>
    </submittedName>
</protein>
<dbReference type="KEGG" id="mant:BHD05_05950"/>
<dbReference type="Gene3D" id="3.40.50.12780">
    <property type="entry name" value="N-terminal domain of ligase-like"/>
    <property type="match status" value="1"/>
</dbReference>
<dbReference type="SUPFAM" id="SSF56801">
    <property type="entry name" value="Acetyl-CoA synthetase-like"/>
    <property type="match status" value="1"/>
</dbReference>